<comment type="catalytic activity">
    <reaction evidence="1 14">
        <text>Hydrolyzes free adenine bases from 7,8-dihydro-8-oxoguanine:adenine mismatched double-stranded DNA, leaving an apurinic site.</text>
        <dbReference type="EC" id="3.2.2.31"/>
    </reaction>
</comment>
<organism evidence="17 18">
    <name type="scientific">Xanthobacter tagetidis</name>
    <dbReference type="NCBI Taxonomy" id="60216"/>
    <lineage>
        <taxon>Bacteria</taxon>
        <taxon>Pseudomonadati</taxon>
        <taxon>Pseudomonadota</taxon>
        <taxon>Alphaproteobacteria</taxon>
        <taxon>Hyphomicrobiales</taxon>
        <taxon>Xanthobacteraceae</taxon>
        <taxon>Xanthobacter</taxon>
    </lineage>
</organism>
<evidence type="ECO:0000256" key="4">
    <source>
        <dbReference type="ARBA" id="ARBA00012045"/>
    </source>
</evidence>
<name>A0A3L7AGE7_9HYPH</name>
<dbReference type="InterPro" id="IPR003651">
    <property type="entry name" value="Endonuclease3_FeS-loop_motif"/>
</dbReference>
<dbReference type="SUPFAM" id="SSF55811">
    <property type="entry name" value="Nudix"/>
    <property type="match status" value="1"/>
</dbReference>
<reference evidence="17 18" key="1">
    <citation type="submission" date="2018-10" db="EMBL/GenBank/DDBJ databases">
        <title>Xanthobacter tagetidis genome sequencing and assembly.</title>
        <authorList>
            <person name="Maclea K.S."/>
            <person name="Goen A.E."/>
            <person name="Fatima S.A."/>
        </authorList>
    </citation>
    <scope>NUCLEOTIDE SEQUENCE [LARGE SCALE GENOMIC DNA]</scope>
    <source>
        <strain evidence="17 18">ATCC 700314</strain>
    </source>
</reference>
<evidence type="ECO:0000256" key="2">
    <source>
        <dbReference type="ARBA" id="ARBA00002933"/>
    </source>
</evidence>
<dbReference type="GO" id="GO:0035485">
    <property type="term" value="F:adenine/guanine mispair binding"/>
    <property type="evidence" value="ECO:0007669"/>
    <property type="project" value="TreeGrafter"/>
</dbReference>
<keyword evidence="6" id="KW-0004">4Fe-4S</keyword>
<evidence type="ECO:0000313" key="18">
    <source>
        <dbReference type="Proteomes" id="UP000269692"/>
    </source>
</evidence>
<dbReference type="GO" id="GO:0000701">
    <property type="term" value="F:purine-specific mismatch base pair DNA N-glycosylase activity"/>
    <property type="evidence" value="ECO:0007669"/>
    <property type="project" value="UniProtKB-EC"/>
</dbReference>
<feature type="region of interest" description="Disordered" evidence="15">
    <location>
        <begin position="1"/>
        <end position="32"/>
    </location>
</feature>
<dbReference type="Pfam" id="PF00633">
    <property type="entry name" value="HHH"/>
    <property type="match status" value="1"/>
</dbReference>
<dbReference type="InterPro" id="IPR015797">
    <property type="entry name" value="NUDIX_hydrolase-like_dom_sf"/>
</dbReference>
<dbReference type="InterPro" id="IPR000445">
    <property type="entry name" value="HhH_motif"/>
</dbReference>
<keyword evidence="12" id="KW-0234">DNA repair</keyword>
<dbReference type="SMART" id="SM00478">
    <property type="entry name" value="ENDO3c"/>
    <property type="match status" value="1"/>
</dbReference>
<dbReference type="Proteomes" id="UP000269692">
    <property type="component" value="Unassembled WGS sequence"/>
</dbReference>
<dbReference type="InterPro" id="IPR023170">
    <property type="entry name" value="HhH_base_excis_C"/>
</dbReference>
<evidence type="ECO:0000256" key="9">
    <source>
        <dbReference type="ARBA" id="ARBA00022801"/>
    </source>
</evidence>
<protein>
    <recommendedName>
        <fullName evidence="5 14">Adenine DNA glycosylase</fullName>
        <ecNumber evidence="4 14">3.2.2.31</ecNumber>
    </recommendedName>
</protein>
<evidence type="ECO:0000256" key="13">
    <source>
        <dbReference type="ARBA" id="ARBA00023295"/>
    </source>
</evidence>
<evidence type="ECO:0000256" key="15">
    <source>
        <dbReference type="SAM" id="MobiDB-lite"/>
    </source>
</evidence>
<dbReference type="InterPro" id="IPR029119">
    <property type="entry name" value="MutY_C"/>
</dbReference>
<dbReference type="Pfam" id="PF10576">
    <property type="entry name" value="EndIII_4Fe-2S"/>
    <property type="match status" value="1"/>
</dbReference>
<sequence>MADPSAPLARPRRRIRAPAVPHEAAAETPVRHEAAGAGARATALLAWYDAHRRRLPWRAGAGERADPYHVFLSEIMLQQTTVKAVIPYFGAFLARWPTVRHLAAAAQEEVLSQWAGLGYYARARNLHACAKAVSERHGGAFPDDEEALLELPGIGPYTAAAIAAIAFGRKASPVDGNIERVVSRLFAVDTPLPGAKPRIKALAASLVPDRRPGDFAQAMMDLGATICTPRAPACGICPLMADCAARAQGDPARFPVKAAKGDKPTRAGTAFLAVRADGAVLLRSRPEKGLLGGMTEVPSTPWEKAGAGHADARPHAPLAAPWRPLPGAVRHVFTHFALDLVVWRADLPATAAAPAGMRFVVPRDFGREALPSVMRKVLAHGRAT</sequence>
<dbReference type="GO" id="GO:0006284">
    <property type="term" value="P:base-excision repair"/>
    <property type="evidence" value="ECO:0007669"/>
    <property type="project" value="UniProtKB-UniRule"/>
</dbReference>
<evidence type="ECO:0000256" key="11">
    <source>
        <dbReference type="ARBA" id="ARBA00023014"/>
    </source>
</evidence>
<evidence type="ECO:0000256" key="10">
    <source>
        <dbReference type="ARBA" id="ARBA00023004"/>
    </source>
</evidence>
<dbReference type="GO" id="GO:0034039">
    <property type="term" value="F:8-oxo-7,8-dihydroguanine DNA N-glycosylase activity"/>
    <property type="evidence" value="ECO:0007669"/>
    <property type="project" value="TreeGrafter"/>
</dbReference>
<keyword evidence="13 14" id="KW-0326">Glycosidase</keyword>
<dbReference type="InterPro" id="IPR044298">
    <property type="entry name" value="MIG/MutY"/>
</dbReference>
<dbReference type="CDD" id="cd03431">
    <property type="entry name" value="NUDIX_DNA_Glycosylase_C-MutY"/>
    <property type="match status" value="1"/>
</dbReference>
<proteinExistence type="inferred from homology"/>
<dbReference type="OrthoDB" id="9802365at2"/>
<dbReference type="SMART" id="SM00525">
    <property type="entry name" value="FES"/>
    <property type="match status" value="1"/>
</dbReference>
<dbReference type="AlphaFoldDB" id="A0A3L7AGE7"/>
<keyword evidence="8 14" id="KW-0227">DNA damage</keyword>
<evidence type="ECO:0000256" key="14">
    <source>
        <dbReference type="RuleBase" id="RU365096"/>
    </source>
</evidence>
<evidence type="ECO:0000256" key="12">
    <source>
        <dbReference type="ARBA" id="ARBA00023204"/>
    </source>
</evidence>
<keyword evidence="18" id="KW-1185">Reference proteome</keyword>
<dbReference type="InterPro" id="IPR004036">
    <property type="entry name" value="Endonuclease-III-like_CS2"/>
</dbReference>
<dbReference type="Gene3D" id="1.10.340.30">
    <property type="entry name" value="Hypothetical protein, domain 2"/>
    <property type="match status" value="1"/>
</dbReference>
<dbReference type="Gene3D" id="3.90.79.10">
    <property type="entry name" value="Nucleoside Triphosphate Pyrophosphohydrolase"/>
    <property type="match status" value="1"/>
</dbReference>
<gene>
    <name evidence="17" type="primary">mutY</name>
    <name evidence="17" type="ORF">D9R14_10010</name>
</gene>
<dbReference type="Gene3D" id="1.10.1670.10">
    <property type="entry name" value="Helix-hairpin-Helix base-excision DNA repair enzymes (C-terminal)"/>
    <property type="match status" value="1"/>
</dbReference>
<keyword evidence="7" id="KW-0479">Metal-binding</keyword>
<feature type="domain" description="HhH-GPD" evidence="16">
    <location>
        <begin position="76"/>
        <end position="225"/>
    </location>
</feature>
<evidence type="ECO:0000256" key="7">
    <source>
        <dbReference type="ARBA" id="ARBA00022723"/>
    </source>
</evidence>
<evidence type="ECO:0000256" key="8">
    <source>
        <dbReference type="ARBA" id="ARBA00022763"/>
    </source>
</evidence>
<dbReference type="RefSeq" id="WP_121623371.1">
    <property type="nucleotide sequence ID" value="NZ_RCTF01000007.1"/>
</dbReference>
<keyword evidence="9" id="KW-0378">Hydrolase</keyword>
<dbReference type="EC" id="3.2.2.31" evidence="4 14"/>
<dbReference type="Pfam" id="PF00730">
    <property type="entry name" value="HhH-GPD"/>
    <property type="match status" value="1"/>
</dbReference>
<dbReference type="SUPFAM" id="SSF48150">
    <property type="entry name" value="DNA-glycosylase"/>
    <property type="match status" value="1"/>
</dbReference>
<evidence type="ECO:0000256" key="3">
    <source>
        <dbReference type="ARBA" id="ARBA00008343"/>
    </source>
</evidence>
<dbReference type="NCBIfam" id="TIGR01084">
    <property type="entry name" value="mutY"/>
    <property type="match status" value="1"/>
</dbReference>
<dbReference type="PANTHER" id="PTHR42944:SF1">
    <property type="entry name" value="ADENINE DNA GLYCOSYLASE"/>
    <property type="match status" value="1"/>
</dbReference>
<keyword evidence="11" id="KW-0411">Iron-sulfur</keyword>
<dbReference type="FunFam" id="1.10.340.30:FF:000002">
    <property type="entry name" value="Adenine DNA glycosylase"/>
    <property type="match status" value="1"/>
</dbReference>
<accession>A0A3L7AGE7</accession>
<dbReference type="CDD" id="cd00056">
    <property type="entry name" value="ENDO3c"/>
    <property type="match status" value="1"/>
</dbReference>
<comment type="function">
    <text evidence="2">Adenine glycosylase active on G-A mispairs. MutY also corrects error-prone DNA synthesis past GO lesions which are due to the oxidatively damaged form of guanine: 7,8-dihydro-8-oxoguanine (8-oxo-dGTP).</text>
</comment>
<dbReference type="InterPro" id="IPR005760">
    <property type="entry name" value="A/G_AdeGlyc_MutY"/>
</dbReference>
<evidence type="ECO:0000256" key="6">
    <source>
        <dbReference type="ARBA" id="ARBA00022485"/>
    </source>
</evidence>
<evidence type="ECO:0000259" key="16">
    <source>
        <dbReference type="SMART" id="SM00478"/>
    </source>
</evidence>
<dbReference type="InterPro" id="IPR011257">
    <property type="entry name" value="DNA_glycosylase"/>
</dbReference>
<dbReference type="PANTHER" id="PTHR42944">
    <property type="entry name" value="ADENINE DNA GLYCOSYLASE"/>
    <property type="match status" value="1"/>
</dbReference>
<evidence type="ECO:0000256" key="5">
    <source>
        <dbReference type="ARBA" id="ARBA00022023"/>
    </source>
</evidence>
<dbReference type="GO" id="GO:0032357">
    <property type="term" value="F:oxidized purine DNA binding"/>
    <property type="evidence" value="ECO:0007669"/>
    <property type="project" value="TreeGrafter"/>
</dbReference>
<evidence type="ECO:0000256" key="1">
    <source>
        <dbReference type="ARBA" id="ARBA00000843"/>
    </source>
</evidence>
<dbReference type="EMBL" id="RCTF01000007">
    <property type="protein sequence ID" value="RLP78778.1"/>
    <property type="molecule type" value="Genomic_DNA"/>
</dbReference>
<keyword evidence="10 14" id="KW-0408">Iron</keyword>
<dbReference type="GO" id="GO:0046872">
    <property type="term" value="F:metal ion binding"/>
    <property type="evidence" value="ECO:0007669"/>
    <property type="project" value="UniProtKB-UniRule"/>
</dbReference>
<dbReference type="InterPro" id="IPR003265">
    <property type="entry name" value="HhH-GPD_domain"/>
</dbReference>
<dbReference type="GO" id="GO:0006298">
    <property type="term" value="P:mismatch repair"/>
    <property type="evidence" value="ECO:0007669"/>
    <property type="project" value="TreeGrafter"/>
</dbReference>
<comment type="cofactor">
    <cofactor evidence="14">
        <name>[4Fe-4S] cluster</name>
        <dbReference type="ChEBI" id="CHEBI:49883"/>
    </cofactor>
    <text evidence="14">Binds 1 [4Fe-4S] cluster.</text>
</comment>
<evidence type="ECO:0000313" key="17">
    <source>
        <dbReference type="EMBL" id="RLP78778.1"/>
    </source>
</evidence>
<dbReference type="PROSITE" id="PS01155">
    <property type="entry name" value="ENDONUCLEASE_III_2"/>
    <property type="match status" value="1"/>
</dbReference>
<comment type="similarity">
    <text evidence="3 14">Belongs to the Nth/MutY family.</text>
</comment>
<comment type="caution">
    <text evidence="17">The sequence shown here is derived from an EMBL/GenBank/DDBJ whole genome shotgun (WGS) entry which is preliminary data.</text>
</comment>
<dbReference type="GO" id="GO:0051539">
    <property type="term" value="F:4 iron, 4 sulfur cluster binding"/>
    <property type="evidence" value="ECO:0007669"/>
    <property type="project" value="UniProtKB-UniRule"/>
</dbReference>
<dbReference type="Pfam" id="PF14815">
    <property type="entry name" value="NUDIX_4"/>
    <property type="match status" value="1"/>
</dbReference>